<dbReference type="Proteomes" id="UP000256873">
    <property type="component" value="Unassembled WGS sequence"/>
</dbReference>
<reference evidence="2 3" key="1">
    <citation type="submission" date="2017-10" db="EMBL/GenBank/DDBJ databases">
        <title>A large-scale comparative metagenomic study reveals the eutrophication-driven functional interactions in six Microcystis-epibionts communities.</title>
        <authorList>
            <person name="Li Q."/>
            <person name="Lin F."/>
        </authorList>
    </citation>
    <scope>NUCLEOTIDE SEQUENCE [LARGE SCALE GENOMIC DNA]</scope>
    <source>
        <strain evidence="2">TF09</strain>
    </source>
</reference>
<comment type="caution">
    <text evidence="2">The sequence shown here is derived from an EMBL/GenBank/DDBJ whole genome shotgun (WGS) entry which is preliminary data.</text>
</comment>
<dbReference type="AlphaFoldDB" id="A0A3E0KVE2"/>
<accession>A0A3E0KVE2</accession>
<feature type="region of interest" description="Disordered" evidence="1">
    <location>
        <begin position="47"/>
        <end position="70"/>
    </location>
</feature>
<evidence type="ECO:0000313" key="3">
    <source>
        <dbReference type="Proteomes" id="UP000256873"/>
    </source>
</evidence>
<gene>
    <name evidence="2" type="ORF">DWQ54_23510</name>
</gene>
<dbReference type="EMBL" id="QQWC01000008">
    <property type="protein sequence ID" value="REJ39229.1"/>
    <property type="molecule type" value="Genomic_DNA"/>
</dbReference>
<proteinExistence type="predicted"/>
<sequence>MVRYTPITFSEIASFGEDSQNIPASSEKNASLSSITYDFRGATIGNLAHNVQGNQQNYPQQTNNNNPEKK</sequence>
<protein>
    <submittedName>
        <fullName evidence="2">Uncharacterized protein</fullName>
    </submittedName>
</protein>
<name>A0A3E0KVE2_9CHRO</name>
<feature type="compositionally biased region" description="Low complexity" evidence="1">
    <location>
        <begin position="50"/>
        <end position="70"/>
    </location>
</feature>
<organism evidence="2 3">
    <name type="scientific">Microcystis flos-aquae TF09</name>
    <dbReference type="NCBI Taxonomy" id="2060473"/>
    <lineage>
        <taxon>Bacteria</taxon>
        <taxon>Bacillati</taxon>
        <taxon>Cyanobacteriota</taxon>
        <taxon>Cyanophyceae</taxon>
        <taxon>Oscillatoriophycideae</taxon>
        <taxon>Chroococcales</taxon>
        <taxon>Microcystaceae</taxon>
        <taxon>Microcystis</taxon>
    </lineage>
</organism>
<evidence type="ECO:0000256" key="1">
    <source>
        <dbReference type="SAM" id="MobiDB-lite"/>
    </source>
</evidence>
<evidence type="ECO:0000313" key="2">
    <source>
        <dbReference type="EMBL" id="REJ39229.1"/>
    </source>
</evidence>